<keyword evidence="3" id="KW-1133">Transmembrane helix</keyword>
<feature type="region of interest" description="Disordered" evidence="2">
    <location>
        <begin position="582"/>
        <end position="634"/>
    </location>
</feature>
<proteinExistence type="predicted"/>
<dbReference type="InterPro" id="IPR036465">
    <property type="entry name" value="vWFA_dom_sf"/>
</dbReference>
<feature type="region of interest" description="Disordered" evidence="2">
    <location>
        <begin position="253"/>
        <end position="278"/>
    </location>
</feature>
<feature type="compositionally biased region" description="Gly residues" evidence="2">
    <location>
        <begin position="403"/>
        <end position="497"/>
    </location>
</feature>
<protein>
    <submittedName>
        <fullName evidence="5">HYR domain-containing protein</fullName>
    </submittedName>
</protein>
<keyword evidence="1" id="KW-0677">Repeat</keyword>
<dbReference type="Gene3D" id="3.40.50.410">
    <property type="entry name" value="von Willebrand factor, type A domain"/>
    <property type="match status" value="1"/>
</dbReference>
<feature type="region of interest" description="Disordered" evidence="2">
    <location>
        <begin position="1"/>
        <end position="22"/>
    </location>
</feature>
<feature type="compositionally biased region" description="Gly residues" evidence="2">
    <location>
        <begin position="255"/>
        <end position="266"/>
    </location>
</feature>
<organism evidence="5 6">
    <name type="scientific">Streptomyces pactum</name>
    <dbReference type="NCBI Taxonomy" id="68249"/>
    <lineage>
        <taxon>Bacteria</taxon>
        <taxon>Bacillati</taxon>
        <taxon>Actinomycetota</taxon>
        <taxon>Actinomycetes</taxon>
        <taxon>Kitasatosporales</taxon>
        <taxon>Streptomycetaceae</taxon>
        <taxon>Streptomyces</taxon>
    </lineage>
</organism>
<name>A0ABS0NEQ3_9ACTN</name>
<dbReference type="Pfam" id="PF02494">
    <property type="entry name" value="HYR"/>
    <property type="match status" value="1"/>
</dbReference>
<comment type="caution">
    <text evidence="5">The sequence shown here is derived from an EMBL/GenBank/DDBJ whole genome shotgun (WGS) entry which is preliminary data.</text>
</comment>
<evidence type="ECO:0000256" key="3">
    <source>
        <dbReference type="SAM" id="Phobius"/>
    </source>
</evidence>
<dbReference type="InterPro" id="IPR003410">
    <property type="entry name" value="HYR_dom"/>
</dbReference>
<accession>A0ABS0NEQ3</accession>
<evidence type="ECO:0000259" key="4">
    <source>
        <dbReference type="PROSITE" id="PS50234"/>
    </source>
</evidence>
<dbReference type="CDD" id="cd00198">
    <property type="entry name" value="vWFA"/>
    <property type="match status" value="1"/>
</dbReference>
<dbReference type="InterPro" id="IPR002035">
    <property type="entry name" value="VWF_A"/>
</dbReference>
<keyword evidence="6" id="KW-1185">Reference proteome</keyword>
<keyword evidence="3" id="KW-0812">Transmembrane</keyword>
<feature type="region of interest" description="Disordered" evidence="2">
    <location>
        <begin position="722"/>
        <end position="741"/>
    </location>
</feature>
<evidence type="ECO:0000256" key="2">
    <source>
        <dbReference type="SAM" id="MobiDB-lite"/>
    </source>
</evidence>
<feature type="domain" description="VWFA" evidence="4">
    <location>
        <begin position="101"/>
        <end position="305"/>
    </location>
</feature>
<dbReference type="SUPFAM" id="SSF53300">
    <property type="entry name" value="vWA-like"/>
    <property type="match status" value="1"/>
</dbReference>
<dbReference type="PROSITE" id="PS50234">
    <property type="entry name" value="VWFA"/>
    <property type="match status" value="1"/>
</dbReference>
<evidence type="ECO:0000313" key="5">
    <source>
        <dbReference type="EMBL" id="MBH5333681.1"/>
    </source>
</evidence>
<dbReference type="Proteomes" id="UP000807371">
    <property type="component" value="Unassembled WGS sequence"/>
</dbReference>
<dbReference type="InterPro" id="IPR001434">
    <property type="entry name" value="OmcB-like_DUF11"/>
</dbReference>
<sequence>MGCSVRGVERLRAGGPARSRSRRAVPFRRWSGAHQRAFRIGGLTAVLVLVISVVPGAALPARPPDPEPAVSPALVAQALDPGASHTVTKTVRTPVVPPRPDVVLLVDDTGSMSDSIENVESRLRAITDAVTAEQPDARFAVAAYGDAVDGENAYRVLQGLTDDMDAVKRGVEQLKADLGNFSPAEDWINALWQVAVNGEGGTEFRNEANPVVVLVGDASSHDPSLGHTLTEATDALRNVGARVIAVDIATPIGDGLDGNGDNGNGNPGEPTHEPGQATRVTNATGGKLFSGIDPDKVADTIVEGLTNLPATVSYRTLACHPWLSVTLEPATRTVTSGQSATFTETITVADDAPQGAQLRCDIQFLVDGKVPGGQVPEVVDTGAYDTPASPTAPGTGAGRHDGGTAGGASGGRPGGQITGGTTAGPGGTTAAGGTTVGGTTTGGATVGGTTVGGTTTGGAASGTGGQDAGSGTSGSGTQGTGGTGSPGTFGGTGGPGGPGDPPGDDEPVPPYQQRVTITVNDVEAPIVIVDDRTVEAVDDDGARIDFVAGAEDAIDGQVPVSCDHTSGSLFPVGITKVTCTATDRAGNTGRDSATFTVLPKPKPPKPEPPSPEPPKPEPPTPEPPKPEPPAPPVRNEADVAVDVTVTPVRNYTGKQSTARFTLTNAGPRPATDLVLTTGWPRSQDPGARTLTPLTVCTRDNPCTLQPGARIVLEQGATYHRRTEGEVTASVTAAPRDPDRADNADSVRIRVLQPELTLAPQVGPPGSVALARGKDFPPGATVAFTWNPGITAARSTVRVRPDGTFDAQVLVLRKDRLGPRTLHARAGGLDPLTKPFLVVQRHLPPPDFAGRS</sequence>
<evidence type="ECO:0000256" key="1">
    <source>
        <dbReference type="ARBA" id="ARBA00022737"/>
    </source>
</evidence>
<dbReference type="PANTHER" id="PTHR47763">
    <property type="entry name" value="ALPHA-PROTEIN KINASE VWKA"/>
    <property type="match status" value="1"/>
</dbReference>
<keyword evidence="3" id="KW-0472">Membrane</keyword>
<dbReference type="InterPro" id="IPR052969">
    <property type="entry name" value="Thr-specific_kinase-like"/>
</dbReference>
<reference evidence="5 6" key="1">
    <citation type="submission" date="2020-09" db="EMBL/GenBank/DDBJ databases">
        <title>Biosynthesis of the nuclear factor of activated T cells inhibitor NFAT-133 and its congeners in Streptomyces pactum.</title>
        <authorList>
            <person name="Zhou W."/>
            <person name="Posri P."/>
            <person name="Abugrain M.E."/>
            <person name="Weisberg A.J."/>
            <person name="Chang J.H."/>
            <person name="Mahmud T."/>
        </authorList>
    </citation>
    <scope>NUCLEOTIDE SEQUENCE [LARGE SCALE GENOMIC DNA]</scope>
    <source>
        <strain evidence="5 6">ATCC 27456</strain>
    </source>
</reference>
<dbReference type="Pfam" id="PF01345">
    <property type="entry name" value="DUF11"/>
    <property type="match status" value="1"/>
</dbReference>
<feature type="compositionally biased region" description="Pro residues" evidence="2">
    <location>
        <begin position="606"/>
        <end position="632"/>
    </location>
</feature>
<feature type="region of interest" description="Disordered" evidence="2">
    <location>
        <begin position="376"/>
        <end position="511"/>
    </location>
</feature>
<feature type="transmembrane region" description="Helical" evidence="3">
    <location>
        <begin position="37"/>
        <end position="58"/>
    </location>
</feature>
<evidence type="ECO:0000313" key="6">
    <source>
        <dbReference type="Proteomes" id="UP000807371"/>
    </source>
</evidence>
<dbReference type="EMBL" id="JACYXC010000001">
    <property type="protein sequence ID" value="MBH5333681.1"/>
    <property type="molecule type" value="Genomic_DNA"/>
</dbReference>
<dbReference type="PANTHER" id="PTHR47763:SF1">
    <property type="entry name" value="DUF659 DOMAIN-CONTAINING PROTEIN"/>
    <property type="match status" value="1"/>
</dbReference>
<gene>
    <name evidence="5" type="ORF">IHE55_02210</name>
</gene>
<dbReference type="Pfam" id="PF00092">
    <property type="entry name" value="VWA"/>
    <property type="match status" value="1"/>
</dbReference>